<dbReference type="Proteomes" id="UP001519460">
    <property type="component" value="Unassembled WGS sequence"/>
</dbReference>
<dbReference type="EMBL" id="JACVVK020000026">
    <property type="protein sequence ID" value="KAK7502450.1"/>
    <property type="molecule type" value="Genomic_DNA"/>
</dbReference>
<protein>
    <submittedName>
        <fullName evidence="1">Uncharacterized protein</fullName>
    </submittedName>
</protein>
<evidence type="ECO:0000313" key="1">
    <source>
        <dbReference type="EMBL" id="KAK7502450.1"/>
    </source>
</evidence>
<evidence type="ECO:0000313" key="2">
    <source>
        <dbReference type="Proteomes" id="UP001519460"/>
    </source>
</evidence>
<name>A0ABD0LSC9_9CAEN</name>
<sequence>MDAKRLITLLKHLAMSRRDVLGRCGQLPIVLPVNAARQLIKQLLMPLQCIETKSVGIIVVLHLNISVSSFHRTSLGTHRPIRSVDSFSARGRQEDEKSRELSLSVCGLSNGDLGPATVVCRTTYTPRLALGSFESVLSPLAWV</sequence>
<proteinExistence type="predicted"/>
<keyword evidence="2" id="KW-1185">Reference proteome</keyword>
<dbReference type="AlphaFoldDB" id="A0ABD0LSC9"/>
<gene>
    <name evidence="1" type="ORF">BaRGS_00006403</name>
</gene>
<comment type="caution">
    <text evidence="1">The sequence shown here is derived from an EMBL/GenBank/DDBJ whole genome shotgun (WGS) entry which is preliminary data.</text>
</comment>
<reference evidence="1 2" key="1">
    <citation type="journal article" date="2023" name="Sci. Data">
        <title>Genome assembly of the Korean intertidal mud-creeper Batillaria attramentaria.</title>
        <authorList>
            <person name="Patra A.K."/>
            <person name="Ho P.T."/>
            <person name="Jun S."/>
            <person name="Lee S.J."/>
            <person name="Kim Y."/>
            <person name="Won Y.J."/>
        </authorList>
    </citation>
    <scope>NUCLEOTIDE SEQUENCE [LARGE SCALE GENOMIC DNA]</scope>
    <source>
        <strain evidence="1">Wonlab-2016</strain>
    </source>
</reference>
<organism evidence="1 2">
    <name type="scientific">Batillaria attramentaria</name>
    <dbReference type="NCBI Taxonomy" id="370345"/>
    <lineage>
        <taxon>Eukaryota</taxon>
        <taxon>Metazoa</taxon>
        <taxon>Spiralia</taxon>
        <taxon>Lophotrochozoa</taxon>
        <taxon>Mollusca</taxon>
        <taxon>Gastropoda</taxon>
        <taxon>Caenogastropoda</taxon>
        <taxon>Sorbeoconcha</taxon>
        <taxon>Cerithioidea</taxon>
        <taxon>Batillariidae</taxon>
        <taxon>Batillaria</taxon>
    </lineage>
</organism>
<accession>A0ABD0LSC9</accession>